<dbReference type="GO" id="GO:0090537">
    <property type="term" value="C:CERF complex"/>
    <property type="evidence" value="ECO:0007669"/>
    <property type="project" value="InterPro"/>
</dbReference>
<dbReference type="SMART" id="SM00297">
    <property type="entry name" value="BROMO"/>
    <property type="match status" value="1"/>
</dbReference>
<feature type="compositionally biased region" description="Basic and acidic residues" evidence="3">
    <location>
        <begin position="651"/>
        <end position="668"/>
    </location>
</feature>
<evidence type="ECO:0000313" key="5">
    <source>
        <dbReference type="EMBL" id="JAC14041.1"/>
    </source>
</evidence>
<dbReference type="CDD" id="cd05509">
    <property type="entry name" value="Bromo_gcn5_like"/>
    <property type="match status" value="1"/>
</dbReference>
<feature type="compositionally biased region" description="Basic and acidic residues" evidence="3">
    <location>
        <begin position="565"/>
        <end position="582"/>
    </location>
</feature>
<feature type="compositionally biased region" description="Low complexity" evidence="3">
    <location>
        <begin position="986"/>
        <end position="998"/>
    </location>
</feature>
<feature type="compositionally biased region" description="Low complexity" evidence="3">
    <location>
        <begin position="1643"/>
        <end position="1655"/>
    </location>
</feature>
<feature type="compositionally biased region" description="Low complexity" evidence="3">
    <location>
        <begin position="673"/>
        <end position="684"/>
    </location>
</feature>
<feature type="compositionally biased region" description="Basic and acidic residues" evidence="3">
    <location>
        <begin position="942"/>
        <end position="971"/>
    </location>
</feature>
<feature type="compositionally biased region" description="Basic and acidic residues" evidence="3">
    <location>
        <begin position="884"/>
        <end position="920"/>
    </location>
</feature>
<feature type="region of interest" description="Disordered" evidence="3">
    <location>
        <begin position="804"/>
        <end position="841"/>
    </location>
</feature>
<feature type="region of interest" description="Disordered" evidence="3">
    <location>
        <begin position="1611"/>
        <end position="1659"/>
    </location>
</feature>
<dbReference type="PRINTS" id="PR00503">
    <property type="entry name" value="BROMODOMAIN"/>
</dbReference>
<feature type="compositionally biased region" description="Basic and acidic residues" evidence="3">
    <location>
        <begin position="292"/>
        <end position="314"/>
    </location>
</feature>
<feature type="compositionally biased region" description="Low complexity" evidence="3">
    <location>
        <begin position="326"/>
        <end position="337"/>
    </location>
</feature>
<feature type="compositionally biased region" description="Polar residues" evidence="3">
    <location>
        <begin position="822"/>
        <end position="833"/>
    </location>
</feature>
<evidence type="ECO:0000256" key="2">
    <source>
        <dbReference type="PROSITE-ProRule" id="PRU00035"/>
    </source>
</evidence>
<protein>
    <submittedName>
        <fullName evidence="5">Putative bromodomain-containing protein</fullName>
    </submittedName>
</protein>
<organism evidence="5">
    <name type="scientific">Triatoma infestans</name>
    <name type="common">Assassin bug</name>
    <dbReference type="NCBI Taxonomy" id="30076"/>
    <lineage>
        <taxon>Eukaryota</taxon>
        <taxon>Metazoa</taxon>
        <taxon>Ecdysozoa</taxon>
        <taxon>Arthropoda</taxon>
        <taxon>Hexapoda</taxon>
        <taxon>Insecta</taxon>
        <taxon>Pterygota</taxon>
        <taxon>Neoptera</taxon>
        <taxon>Paraneoptera</taxon>
        <taxon>Hemiptera</taxon>
        <taxon>Heteroptera</taxon>
        <taxon>Panheteroptera</taxon>
        <taxon>Cimicomorpha</taxon>
        <taxon>Reduviidae</taxon>
        <taxon>Triatominae</taxon>
        <taxon>Triatoma</taxon>
    </lineage>
</organism>
<feature type="compositionally biased region" description="Basic and acidic residues" evidence="3">
    <location>
        <begin position="258"/>
        <end position="277"/>
    </location>
</feature>
<dbReference type="PANTHER" id="PTHR47092">
    <property type="entry name" value="CAT EYE SYNDROME CRITICAL REGION PROTEIN 2"/>
    <property type="match status" value="1"/>
</dbReference>
<feature type="compositionally biased region" description="Basic and acidic residues" evidence="3">
    <location>
        <begin position="623"/>
        <end position="638"/>
    </location>
</feature>
<feature type="compositionally biased region" description="Polar residues" evidence="3">
    <location>
        <begin position="586"/>
        <end position="598"/>
    </location>
</feature>
<feature type="region of interest" description="Disordered" evidence="3">
    <location>
        <begin position="258"/>
        <end position="351"/>
    </location>
</feature>
<feature type="compositionally biased region" description="Polar residues" evidence="3">
    <location>
        <begin position="281"/>
        <end position="291"/>
    </location>
</feature>
<keyword evidence="1 2" id="KW-0103">Bromodomain</keyword>
<feature type="region of interest" description="Disordered" evidence="3">
    <location>
        <begin position="1345"/>
        <end position="1418"/>
    </location>
</feature>
<dbReference type="InterPro" id="IPR036427">
    <property type="entry name" value="Bromodomain-like_sf"/>
</dbReference>
<feature type="compositionally biased region" description="Polar residues" evidence="3">
    <location>
        <begin position="999"/>
        <end position="1008"/>
    </location>
</feature>
<evidence type="ECO:0000259" key="4">
    <source>
        <dbReference type="PROSITE" id="PS50014"/>
    </source>
</evidence>
<feature type="compositionally biased region" description="Polar residues" evidence="3">
    <location>
        <begin position="1363"/>
        <end position="1415"/>
    </location>
</feature>
<feature type="compositionally biased region" description="Basic residues" evidence="3">
    <location>
        <begin position="605"/>
        <end position="615"/>
    </location>
</feature>
<name>A0A023EZ67_TRIIF</name>
<reference evidence="5" key="1">
    <citation type="journal article" date="2014" name="PLoS Negl. Trop. Dis.">
        <title>An updated insight into the Sialotranscriptome of Triatoma infestans: developmental stage and geographic variations.</title>
        <authorList>
            <person name="Schwarz A."/>
            <person name="Medrano-Mercado N."/>
            <person name="Schaub G.A."/>
            <person name="Struchiner C.J."/>
            <person name="Bargues M.D."/>
            <person name="Levy M.Z."/>
            <person name="Ribeiro J.M."/>
        </authorList>
    </citation>
    <scope>NUCLEOTIDE SEQUENCE</scope>
    <source>
        <strain evidence="5">Chile</strain>
        <tissue evidence="5">Salivary glands</tissue>
    </source>
</reference>
<evidence type="ECO:0000256" key="1">
    <source>
        <dbReference type="ARBA" id="ARBA00023117"/>
    </source>
</evidence>
<accession>A0A023EZ67</accession>
<feature type="domain" description="Bromo" evidence="4">
    <location>
        <begin position="394"/>
        <end position="464"/>
    </location>
</feature>
<dbReference type="PROSITE" id="PS50014">
    <property type="entry name" value="BROMODOMAIN_2"/>
    <property type="match status" value="1"/>
</dbReference>
<dbReference type="InterPro" id="IPR001487">
    <property type="entry name" value="Bromodomain"/>
</dbReference>
<feature type="compositionally biased region" description="Basic residues" evidence="3">
    <location>
        <begin position="315"/>
        <end position="325"/>
    </location>
</feature>
<dbReference type="EMBL" id="GBBI01004671">
    <property type="protein sequence ID" value="JAC14041.1"/>
    <property type="molecule type" value="mRNA"/>
</dbReference>
<sequence length="1789" mass="203418">MDDIQSWWEVPSIAHFCSLFRVAFNLLDFDIEELEEALLTDGTELNGSSLLQDLIVRLLCGCLGHNGISTFNYQMFLRRLFRTKCKEQGRDNPFNTDIDFQFLPLRTKVEILHALCDFRLDADDVIDVLKNLDSDSLRVHPLGHDESKAAYWYFYGTRLYKEDYPKKRKRKKDHDKSKSKKKRNKNESSSEEETDELGTTGTWKVMCYTEEDWRNLAESLAGSTSKEERALYTVLSEDFLPEIPRLFEEKERLQKKRLLETQPRRQSQRIEKLKSMKNENAAEQQALTTSAKTKEEERYFERERVNREKFERRERRAARASRRSRSNSSDNSSVYGGYVVGPPPVGRQTNNSLASATGEIIIKPTRQKFRNSQLFRRTREDLMTGMYKILDRVKAHDDAWPFLDPVDEAYAPKYYAVIAKPMDLQTMEDKLDNGEYGSLQQFKADFQLIVDNCRQYNGSGNEYTEMVRRLQELFEASAERYLEIEPSSEEEMPIENHSDEDTLGSSLTPMNGPRSRSLSSISNSSFSERDNHTKYDSSFSNPTKHSVKEHKSRLRKRQKRKRKNVKDDYSTADDNDSRETSRSKSSRNVNRAPSLTDSSNDRSKTSNKKTMRKEKRSGSIEINDDRNKEQIKISNRDRSYERVKNKDLLISRETSSERNRTRINYKEDETSESELLSDSTDDSTFNNKYKQKTPLKKPVKRAGIIKNSEALAALELATEQTLKDISRWLDDTPKFSEFSSNSNSPLHVPYMEEMANIEGEYRRRLQMDRPVRPRDRLSNDLHRRRMFKEQLGIKKRKEVQRTIDRLQPGKSKGNLLSKENQDNSAVETKFSTSDNDDNTPKISLGKVLANDLLGFGIGDSCKKESEDDYTEDKLVIEEDTEIKEDKAIKEEDESNKEKDSLVAKDEKPILEVPEPKKEKPTPNLSAWFKAFGAPKTQVTVKKKADQEDLRAIETTKVIREEESNIDEEKKIPCIVDSPARRQRKASTGSSVSERSSFSQEPNDGNSPRPSIDEPYLSPQQEPKPYHQSPINGTIKVGFYQDTCFPRGSSEKSSSPRDLPSCSPRDLPSVSPRTPYCSPRTPYCSPRNYPNASPRDYPNASPRTPYCSPRNRPVSPRDYPNSSPHEIPNSSPHHFTSSSPQELATNLMRRDYLNENATEIAVVSPKEDHLNKSDYQAYSPVPHGSNTPIYGGLAPHYSSHLTAYIDNSKTISEHYRNVEKTPLPVYPVKKRAYNDIENIQTTTKPVTEQITSYKSASFTPTRGAMEQERTFTPTPGRMPGPSQPLRVTESTIPLGLTHPLQHHLIDPYGEERHLSSPYYASEGVFSKGQTAPSSHPIFSQPSVLTSTFTKDGNVPHNYERHPTESNTPNRMISSYDTRNPSSTNYPTVTQPEPYKSQTPINYASRNSPTRLNTSPNSPLPINYSNVSNELLNKEGVAATSKVSEPQRIEDMPTTSTSFGKLESASEHNHGKLAPSTLAYTNSRLSEMIPPKVNTSYNRSLAEMSPGINYGPGQDLGKMSVPLSYSNQSELLSAKMNYNHPMADLMQSSARYNYQMSELMQGKSSVYNHPMQDFIQGKTSSYSNMIQPNLATYNRPISDIMQRKVGDIQPNEMVYPAPRTSLPPAVSKPEPPPKPKKGRKKKTETTTTTSSSSSPSGFQQYIAPTSEPLSLKTSGVPGSAFNFGPPLKDSYTYLDEIRSPYYVSRSENSPTKGGTPHTAAPYFLGHTSSRTPTYPHALYNAQYQEYLQCATRHPEELLRPMVIHQGLLPPAAGYPPGYLGMHNAINRPSWL</sequence>
<feature type="region of interest" description="Disordered" evidence="3">
    <location>
        <begin position="1258"/>
        <end position="1281"/>
    </location>
</feature>
<proteinExistence type="evidence at transcript level"/>
<dbReference type="PANTHER" id="PTHR47092:SF1">
    <property type="entry name" value="CHROMATIN REMODELING REGULATOR CECR2"/>
    <property type="match status" value="1"/>
</dbReference>
<evidence type="ECO:0000256" key="3">
    <source>
        <dbReference type="SAM" id="MobiDB-lite"/>
    </source>
</evidence>
<feature type="compositionally biased region" description="Basic residues" evidence="3">
    <location>
        <begin position="166"/>
        <end position="184"/>
    </location>
</feature>
<dbReference type="Gene3D" id="1.20.920.10">
    <property type="entry name" value="Bromodomain-like"/>
    <property type="match status" value="1"/>
</dbReference>
<dbReference type="GO" id="GO:0006338">
    <property type="term" value="P:chromatin remodeling"/>
    <property type="evidence" value="ECO:0007669"/>
    <property type="project" value="InterPro"/>
</dbReference>
<feature type="region of interest" description="Disordered" evidence="3">
    <location>
        <begin position="485"/>
        <end position="638"/>
    </location>
</feature>
<dbReference type="InterPro" id="IPR029614">
    <property type="entry name" value="CECR2"/>
</dbReference>
<feature type="compositionally biased region" description="Basic residues" evidence="3">
    <location>
        <begin position="545"/>
        <end position="564"/>
    </location>
</feature>
<feature type="region of interest" description="Disordered" evidence="3">
    <location>
        <begin position="166"/>
        <end position="196"/>
    </location>
</feature>
<feature type="compositionally biased region" description="Low complexity" evidence="3">
    <location>
        <begin position="514"/>
        <end position="526"/>
    </location>
</feature>
<dbReference type="Pfam" id="PF00439">
    <property type="entry name" value="Bromodomain"/>
    <property type="match status" value="1"/>
</dbReference>
<dbReference type="SUPFAM" id="SSF47370">
    <property type="entry name" value="Bromodomain"/>
    <property type="match status" value="1"/>
</dbReference>
<feature type="region of interest" description="Disordered" evidence="3">
    <location>
        <begin position="651"/>
        <end position="689"/>
    </location>
</feature>
<feature type="compositionally biased region" description="Polar residues" evidence="3">
    <location>
        <begin position="1119"/>
        <end position="1140"/>
    </location>
</feature>
<feature type="region of interest" description="Disordered" evidence="3">
    <location>
        <begin position="884"/>
        <end position="1140"/>
    </location>
</feature>